<dbReference type="SUPFAM" id="SSF56349">
    <property type="entry name" value="DNA breaking-rejoining enzymes"/>
    <property type="match status" value="1"/>
</dbReference>
<evidence type="ECO:0000313" key="6">
    <source>
        <dbReference type="EMBL" id="CDX60024.1"/>
    </source>
</evidence>
<dbReference type="InterPro" id="IPR050090">
    <property type="entry name" value="Tyrosine_recombinase_XerCD"/>
</dbReference>
<dbReference type="InterPro" id="IPR013762">
    <property type="entry name" value="Integrase-like_cat_sf"/>
</dbReference>
<comment type="similarity">
    <text evidence="1">Belongs to the 'phage' integrase family.</text>
</comment>
<evidence type="ECO:0000256" key="4">
    <source>
        <dbReference type="ARBA" id="ARBA00023172"/>
    </source>
</evidence>
<dbReference type="Pfam" id="PF20172">
    <property type="entry name" value="DUF6538"/>
    <property type="match status" value="1"/>
</dbReference>
<keyword evidence="3" id="KW-0238">DNA-binding</keyword>
<keyword evidence="2" id="KW-0229">DNA integration</keyword>
<dbReference type="InterPro" id="IPR011010">
    <property type="entry name" value="DNA_brk_join_enz"/>
</dbReference>
<protein>
    <submittedName>
        <fullName evidence="6">Phage integrase family protein</fullName>
    </submittedName>
</protein>
<keyword evidence="4" id="KW-0233">DNA recombination</keyword>
<name>A0A0K2W2E9_MESPL</name>
<evidence type="ECO:0000256" key="1">
    <source>
        <dbReference type="ARBA" id="ARBA00008857"/>
    </source>
</evidence>
<evidence type="ECO:0000259" key="5">
    <source>
        <dbReference type="Pfam" id="PF20172"/>
    </source>
</evidence>
<proteinExistence type="inferred from homology"/>
<sequence>MGGGKLGRRREEHDPDRYLQLRGGHFHYRRRVPQEVRDLDHRGRFVRKSLDTSDRIRARTLRDLYEAADNALWASLMIGDNPQAARIRYKLAVKRAESLGFIYRPLAEILTAEPLETILQRVESTIGEPAKSPAVDAVTGMVERPDDKISDALKLYFSDIVRDELRTKSPDQRKRWKAKRQMSVDVFIDLVEDKPMSKITRDDALKVHKYWLDRIAPEDGPGDRSASTGNRNMGNLRTLYGDYFRHIGFPEQKNPFADLSFSDKSKRSRPPFPTDWIRDKILAPGALAKLNAEARGIALAFVETGCRPSELANLHEGVIHLDHEVPHISVEPREDPEDPREIKTASSVRKVPLVGVALEVFRKHPNGFPQYKDRETQLSATVNKHFKKHELFPTDKHTFYSLRHSFEDRMKNARLDEELRRMLMGHSIDRPKYGEGGEMKMWQEELMKIALPFDPSIV</sequence>
<feature type="domain" description="DUF6538" evidence="5">
    <location>
        <begin position="18"/>
        <end position="76"/>
    </location>
</feature>
<evidence type="ECO:0000313" key="7">
    <source>
        <dbReference type="Proteomes" id="UP000182888"/>
    </source>
</evidence>
<evidence type="ECO:0000256" key="3">
    <source>
        <dbReference type="ARBA" id="ARBA00023125"/>
    </source>
</evidence>
<dbReference type="GO" id="GO:0015074">
    <property type="term" value="P:DNA integration"/>
    <property type="evidence" value="ECO:0007669"/>
    <property type="project" value="UniProtKB-KW"/>
</dbReference>
<gene>
    <name evidence="6" type="ORF">MPL1032_30020</name>
</gene>
<reference evidence="7" key="1">
    <citation type="submission" date="2014-08" db="EMBL/GenBank/DDBJ databases">
        <authorList>
            <person name="Edwards T."/>
        </authorList>
    </citation>
    <scope>NUCLEOTIDE SEQUENCE [LARGE SCALE GENOMIC DNA]</scope>
</reference>
<dbReference type="GO" id="GO:0006310">
    <property type="term" value="P:DNA recombination"/>
    <property type="evidence" value="ECO:0007669"/>
    <property type="project" value="UniProtKB-KW"/>
</dbReference>
<dbReference type="AlphaFoldDB" id="A0A0K2W2E9"/>
<accession>A0A0K2W2E9</accession>
<organism evidence="6 7">
    <name type="scientific">Mesorhizobium plurifarium</name>
    <dbReference type="NCBI Taxonomy" id="69974"/>
    <lineage>
        <taxon>Bacteria</taxon>
        <taxon>Pseudomonadati</taxon>
        <taxon>Pseudomonadota</taxon>
        <taxon>Alphaproteobacteria</taxon>
        <taxon>Hyphomicrobiales</taxon>
        <taxon>Phyllobacteriaceae</taxon>
        <taxon>Mesorhizobium</taxon>
    </lineage>
</organism>
<dbReference type="Gene3D" id="1.10.443.10">
    <property type="entry name" value="Intergrase catalytic core"/>
    <property type="match status" value="1"/>
</dbReference>
<dbReference type="EMBL" id="CCND01000023">
    <property type="protein sequence ID" value="CDX60024.1"/>
    <property type="molecule type" value="Genomic_DNA"/>
</dbReference>
<dbReference type="GO" id="GO:0003677">
    <property type="term" value="F:DNA binding"/>
    <property type="evidence" value="ECO:0007669"/>
    <property type="project" value="UniProtKB-KW"/>
</dbReference>
<dbReference type="Proteomes" id="UP000182888">
    <property type="component" value="Unassembled WGS sequence"/>
</dbReference>
<evidence type="ECO:0000256" key="2">
    <source>
        <dbReference type="ARBA" id="ARBA00022908"/>
    </source>
</evidence>
<dbReference type="PANTHER" id="PTHR30349:SF41">
    <property type="entry name" value="INTEGRASE_RECOMBINASE PROTEIN MJ0367-RELATED"/>
    <property type="match status" value="1"/>
</dbReference>
<dbReference type="PANTHER" id="PTHR30349">
    <property type="entry name" value="PHAGE INTEGRASE-RELATED"/>
    <property type="match status" value="1"/>
</dbReference>
<dbReference type="InterPro" id="IPR046668">
    <property type="entry name" value="DUF6538"/>
</dbReference>